<evidence type="ECO:0000256" key="6">
    <source>
        <dbReference type="SAM" id="MobiDB-lite"/>
    </source>
</evidence>
<dbReference type="Gene3D" id="3.50.80.10">
    <property type="entry name" value="D-tyrosyl-tRNA(Tyr) deacylase"/>
    <property type="match status" value="1"/>
</dbReference>
<dbReference type="SUPFAM" id="SSF69500">
    <property type="entry name" value="DTD-like"/>
    <property type="match status" value="1"/>
</dbReference>
<keyword evidence="8" id="KW-1185">Reference proteome</keyword>
<dbReference type="Proteomes" id="UP000594262">
    <property type="component" value="Unplaced"/>
</dbReference>
<dbReference type="GO" id="GO:0005737">
    <property type="term" value="C:cytoplasm"/>
    <property type="evidence" value="ECO:0007669"/>
    <property type="project" value="UniProtKB-SubCell"/>
</dbReference>
<name>A0A7M5UZA2_9CNID</name>
<keyword evidence="5" id="KW-0963">Cytoplasm</keyword>
<evidence type="ECO:0000313" key="8">
    <source>
        <dbReference type="Proteomes" id="UP000594262"/>
    </source>
</evidence>
<comment type="catalytic activity">
    <reaction evidence="3">
        <text>glycyl-tRNA(Ala) + H2O = tRNA(Ala) + glycine + H(+)</text>
        <dbReference type="Rhea" id="RHEA:53744"/>
        <dbReference type="Rhea" id="RHEA-COMP:9657"/>
        <dbReference type="Rhea" id="RHEA-COMP:13640"/>
        <dbReference type="ChEBI" id="CHEBI:15377"/>
        <dbReference type="ChEBI" id="CHEBI:15378"/>
        <dbReference type="ChEBI" id="CHEBI:57305"/>
        <dbReference type="ChEBI" id="CHEBI:78442"/>
        <dbReference type="ChEBI" id="CHEBI:78522"/>
        <dbReference type="EC" id="3.1.1.96"/>
    </reaction>
</comment>
<comment type="similarity">
    <text evidence="1 5">Belongs to the DTD family.</text>
</comment>
<reference evidence="7" key="1">
    <citation type="submission" date="2021-01" db="UniProtKB">
        <authorList>
            <consortium name="EnsemblMetazoa"/>
        </authorList>
    </citation>
    <scope>IDENTIFICATION</scope>
</reference>
<feature type="region of interest" description="Disordered" evidence="6">
    <location>
        <begin position="183"/>
        <end position="202"/>
    </location>
</feature>
<dbReference type="PANTHER" id="PTHR10472:SF5">
    <property type="entry name" value="D-AMINOACYL-TRNA DEACYLASE 1"/>
    <property type="match status" value="1"/>
</dbReference>
<proteinExistence type="inferred from homology"/>
<dbReference type="InterPro" id="IPR003732">
    <property type="entry name" value="Daa-tRNA_deacyls_DTD"/>
</dbReference>
<dbReference type="Pfam" id="PF02580">
    <property type="entry name" value="Tyr_Deacylase"/>
    <property type="match status" value="1"/>
</dbReference>
<evidence type="ECO:0000313" key="7">
    <source>
        <dbReference type="EnsemblMetazoa" id="CLYHEMP003699.1"/>
    </source>
</evidence>
<evidence type="ECO:0000256" key="4">
    <source>
        <dbReference type="ARBA" id="ARBA00048018"/>
    </source>
</evidence>
<organism evidence="7 8">
    <name type="scientific">Clytia hemisphaerica</name>
    <dbReference type="NCBI Taxonomy" id="252671"/>
    <lineage>
        <taxon>Eukaryota</taxon>
        <taxon>Metazoa</taxon>
        <taxon>Cnidaria</taxon>
        <taxon>Hydrozoa</taxon>
        <taxon>Hydroidolina</taxon>
        <taxon>Leptothecata</taxon>
        <taxon>Obeliida</taxon>
        <taxon>Clytiidae</taxon>
        <taxon>Clytia</taxon>
    </lineage>
</organism>
<dbReference type="NCBIfam" id="TIGR00256">
    <property type="entry name" value="D-aminoacyl-tRNA deacylase"/>
    <property type="match status" value="1"/>
</dbReference>
<dbReference type="GO" id="GO:0051500">
    <property type="term" value="F:D-tyrosyl-tRNA(Tyr) deacylase activity"/>
    <property type="evidence" value="ECO:0007669"/>
    <property type="project" value="TreeGrafter"/>
</dbReference>
<evidence type="ECO:0000256" key="5">
    <source>
        <dbReference type="RuleBase" id="RU003470"/>
    </source>
</evidence>
<evidence type="ECO:0000256" key="1">
    <source>
        <dbReference type="ARBA" id="ARBA00009673"/>
    </source>
</evidence>
<dbReference type="OrthoDB" id="6365676at2759"/>
<comment type="catalytic activity">
    <reaction evidence="4">
        <text>a D-aminoacyl-tRNA + H2O = a tRNA + a D-alpha-amino acid + H(+)</text>
        <dbReference type="Rhea" id="RHEA:13953"/>
        <dbReference type="Rhea" id="RHEA-COMP:10123"/>
        <dbReference type="Rhea" id="RHEA-COMP:10124"/>
        <dbReference type="ChEBI" id="CHEBI:15377"/>
        <dbReference type="ChEBI" id="CHEBI:15378"/>
        <dbReference type="ChEBI" id="CHEBI:59871"/>
        <dbReference type="ChEBI" id="CHEBI:78442"/>
        <dbReference type="ChEBI" id="CHEBI:79333"/>
        <dbReference type="EC" id="3.1.1.96"/>
    </reaction>
</comment>
<dbReference type="FunFam" id="3.50.80.10:FF:000001">
    <property type="entry name" value="D-aminoacyl-tRNA deacylase"/>
    <property type="match status" value="1"/>
</dbReference>
<dbReference type="HAMAP" id="MF_00518">
    <property type="entry name" value="Deacylase_Dtd"/>
    <property type="match status" value="1"/>
</dbReference>
<evidence type="ECO:0000256" key="3">
    <source>
        <dbReference type="ARBA" id="ARBA00047676"/>
    </source>
</evidence>
<dbReference type="EC" id="3.1.1.96" evidence="2 5"/>
<dbReference type="InterPro" id="IPR023509">
    <property type="entry name" value="DTD-like_sf"/>
</dbReference>
<comment type="subcellular location">
    <subcellularLocation>
        <location evidence="5">Cytoplasm</location>
    </subcellularLocation>
</comment>
<keyword evidence="5" id="KW-0820">tRNA-binding</keyword>
<evidence type="ECO:0000256" key="2">
    <source>
        <dbReference type="ARBA" id="ARBA00013056"/>
    </source>
</evidence>
<dbReference type="EnsemblMetazoa" id="CLYHEMT003699.1">
    <property type="protein sequence ID" value="CLYHEMP003699.1"/>
    <property type="gene ID" value="CLYHEMG003699"/>
</dbReference>
<dbReference type="CDD" id="cd00563">
    <property type="entry name" value="Dtyr_deacylase"/>
    <property type="match status" value="1"/>
</dbReference>
<protein>
    <recommendedName>
        <fullName evidence="2 5">D-aminoacyl-tRNA deacylase</fullName>
        <ecNumber evidence="2 5">3.1.1.96</ecNumber>
    </recommendedName>
</protein>
<keyword evidence="5" id="KW-0378">Hydrolase</keyword>
<dbReference type="PANTHER" id="PTHR10472">
    <property type="entry name" value="D-TYROSYL-TRNA TYR DEACYLASE"/>
    <property type="match status" value="1"/>
</dbReference>
<sequence length="202" mass="22805">SKRGKFRIYKSEVKFFSPEAFLFCNNFKSFSTPYITIYKMRAVIQRVTNASVSVNNELISSIGKGLCVLIGISRDDKPKDVEYIVRKILNLRLFDDDEGRRWKKSVKDSNLEILCVSQFTLYSILKGNKLDFHLAMGPDDSKGFYENFLEELKKNYKSDLIKDGVFGAYMNVHIENDGPITVQLDSNRGGGGGDGTEGASNK</sequence>
<accession>A0A7M5UZA2</accession>
<dbReference type="AlphaFoldDB" id="A0A7M5UZA2"/>
<keyword evidence="5" id="KW-0694">RNA-binding</keyword>
<dbReference type="GO" id="GO:0000049">
    <property type="term" value="F:tRNA binding"/>
    <property type="evidence" value="ECO:0007669"/>
    <property type="project" value="UniProtKB-KW"/>
</dbReference>